<dbReference type="Pfam" id="PF11007">
    <property type="entry name" value="CotJA"/>
    <property type="match status" value="1"/>
</dbReference>
<organism evidence="1 2">
    <name type="scientific">Candidatus Pullilachnospira stercoravium</name>
    <dbReference type="NCBI Taxonomy" id="2840913"/>
    <lineage>
        <taxon>Bacteria</taxon>
        <taxon>Bacillati</taxon>
        <taxon>Bacillota</taxon>
        <taxon>Clostridia</taxon>
        <taxon>Lachnospirales</taxon>
        <taxon>Lachnospiraceae</taxon>
        <taxon>Lachnospiraceae incertae sedis</taxon>
        <taxon>Candidatus Pullilachnospira</taxon>
    </lineage>
</organism>
<evidence type="ECO:0000313" key="1">
    <source>
        <dbReference type="EMBL" id="HIV13724.1"/>
    </source>
</evidence>
<comment type="caution">
    <text evidence="1">The sequence shown here is derived from an EMBL/GenBank/DDBJ whole genome shotgun (WGS) entry which is preliminary data.</text>
</comment>
<dbReference type="AlphaFoldDB" id="A0A9D1T7A9"/>
<dbReference type="Proteomes" id="UP000886723">
    <property type="component" value="Unassembled WGS sequence"/>
</dbReference>
<name>A0A9D1T7A9_9FIRM</name>
<gene>
    <name evidence="1" type="ORF">IAA63_11380</name>
</gene>
<protein>
    <submittedName>
        <fullName evidence="1">Spore coat associated protein CotJA</fullName>
    </submittedName>
</protein>
<dbReference type="InterPro" id="IPR020256">
    <property type="entry name" value="Spore_coat_CotJA"/>
</dbReference>
<sequence>MADFYQHLSHLPLAMGYVPTQHFQDTFELCRGFQLGTIFPELCKPFCGKGGRCR</sequence>
<evidence type="ECO:0000313" key="2">
    <source>
        <dbReference type="Proteomes" id="UP000886723"/>
    </source>
</evidence>
<reference evidence="1" key="1">
    <citation type="submission" date="2020-10" db="EMBL/GenBank/DDBJ databases">
        <authorList>
            <person name="Gilroy R."/>
        </authorList>
    </citation>
    <scope>NUCLEOTIDE SEQUENCE</scope>
    <source>
        <strain evidence="1">ChiBcec2-4451</strain>
    </source>
</reference>
<dbReference type="EMBL" id="DVON01000241">
    <property type="protein sequence ID" value="HIV13724.1"/>
    <property type="molecule type" value="Genomic_DNA"/>
</dbReference>
<proteinExistence type="predicted"/>
<reference evidence="1" key="2">
    <citation type="journal article" date="2021" name="PeerJ">
        <title>Extensive microbial diversity within the chicken gut microbiome revealed by metagenomics and culture.</title>
        <authorList>
            <person name="Gilroy R."/>
            <person name="Ravi A."/>
            <person name="Getino M."/>
            <person name="Pursley I."/>
            <person name="Horton D.L."/>
            <person name="Alikhan N.F."/>
            <person name="Baker D."/>
            <person name="Gharbi K."/>
            <person name="Hall N."/>
            <person name="Watson M."/>
            <person name="Adriaenssens E.M."/>
            <person name="Foster-Nyarko E."/>
            <person name="Jarju S."/>
            <person name="Secka A."/>
            <person name="Antonio M."/>
            <person name="Oren A."/>
            <person name="Chaudhuri R.R."/>
            <person name="La Ragione R."/>
            <person name="Hildebrand F."/>
            <person name="Pallen M.J."/>
        </authorList>
    </citation>
    <scope>NUCLEOTIDE SEQUENCE</scope>
    <source>
        <strain evidence="1">ChiBcec2-4451</strain>
    </source>
</reference>
<accession>A0A9D1T7A9</accession>